<dbReference type="Proteomes" id="UP000824533">
    <property type="component" value="Linkage Group LG08"/>
</dbReference>
<proteinExistence type="predicted"/>
<keyword evidence="2" id="KW-1185">Reference proteome</keyword>
<evidence type="ECO:0000313" key="2">
    <source>
        <dbReference type="Proteomes" id="UP000824533"/>
    </source>
</evidence>
<organism evidence="1 2">
    <name type="scientific">Dendrolimus kikuchii</name>
    <dbReference type="NCBI Taxonomy" id="765133"/>
    <lineage>
        <taxon>Eukaryota</taxon>
        <taxon>Metazoa</taxon>
        <taxon>Ecdysozoa</taxon>
        <taxon>Arthropoda</taxon>
        <taxon>Hexapoda</taxon>
        <taxon>Insecta</taxon>
        <taxon>Pterygota</taxon>
        <taxon>Neoptera</taxon>
        <taxon>Endopterygota</taxon>
        <taxon>Lepidoptera</taxon>
        <taxon>Glossata</taxon>
        <taxon>Ditrysia</taxon>
        <taxon>Bombycoidea</taxon>
        <taxon>Lasiocampidae</taxon>
        <taxon>Dendrolimus</taxon>
    </lineage>
</organism>
<accession>A0ACC1D6N3</accession>
<dbReference type="EMBL" id="CM034394">
    <property type="protein sequence ID" value="KAJ0179564.1"/>
    <property type="molecule type" value="Genomic_DNA"/>
</dbReference>
<evidence type="ECO:0000313" key="1">
    <source>
        <dbReference type="EMBL" id="KAJ0179564.1"/>
    </source>
</evidence>
<name>A0ACC1D6N3_9NEOP</name>
<sequence>MDSSLDVSTEMAKLTFTKIIFYVKFIFIVVFFLSFRVSLKALLWFFKKPSNVVMAAHSRLGLVAIQTDKCPTYYLTVYVYIYLHSVLDASHHWSRLFRHNNLRAWGRMTLSVYSNDLNSFICLKHGIQKMASYYIDHMFLSVVCSVTFSICFQFLHFKTNIIDLVDYNITHSLSFLRVLFPAGFEYVAITTLSCVPALVTRFHFPLREQQRICNNFGVFFILLLLTSLRTRVPTYKYIRINSKFLNAFANVLCLPKHVKTHQNILVVCADPKHYGRLWLQKYIYCTYLETSLINHSQQVQYFLGRPPFNKFINSLHLPKIYYFLHVCCLNTANESDDTMAASSNAGTQLMVVMATYFRPGMVAIQSGKCPTTWLWVVLSPLTTGRPAAGKLYSFSVPARRPFFVFYCRSSADKQTAHLIESGYHRLWTFATLKVLQMRCCSLKGDWNLGTNAGTQLKVFTFLAKTHNYYSKTINILRLLGMEKIVYILLKRQRNFRAGMKRIKKSLIETRLEAAEDLWIDFKTNHKEIVANTSREQRNKEEYFRSDIYEQFQEQYLSYKALLKDVYHIYTTTDSQSKPTVSSKSECNEIIRLPRIELPSFSGKYNEWQTFYDMFSSVIHQNASLPSVQKLHYLKSCLSGEPEQLIRNFSTTDANYNEAWEQLLKRYNNKKYNCNSIMQTLFSLKPIQVESATALKTLLDTTSSCLKSLNNIGVKTDTWDAIIVYMVVSKLDQETHKQWEYQISVMSEELPTWTQLAEFLDMRFRSLEMIEGSKTHNKNASQNSKQILKTKAFNAVVQEDKKNNNACPCCNGSHHICHCKQFGSKSVQDRYNLVQSKRLCFNCLGFAHSVKNCKQNTNCRKCGRRHHSLLHATKEQGGATSNTIPNTTMTTQQFTAEERAVPTTLDTHIVANFSRNDQNYNVLLATAMVKARSRNGIGFTIRALLDQGSQASFVTESTVQLLGLKRTPISGLVSGLGDGQVRIKYMVSLVLESIHNPNNIIKVNAYVLSVLPTAIPNREIPSPMWVPLEEIKLADPTYMNPGKIDVLLGAEVYCDILLNGVMKHPQGHLLAQNTILGWIISGRVSQEVTTPNVISLHVQTRVDDLLKQFWEVENEPPSIKKKMTIDEKRCEELYESTTVRARDGRYIVRLPFNSDNPECQYGEHKIIAEKRLKYLERKLEKKPKLYQDYRNVIEEYLELGHMKSVDKEHLENPKAVYLPHHAVVREDKLTTKVRVVFDASCKGVNNVALNDNLLVGPKLQQDLRHLLMRWRTHKICIIADVVKMYRQVRVANEDIDYQRILWRIKPNQEMHHYNLLTLTFGTACAPYLAVKSLQRLADDEQNNYPIAAEITKNDYYMDDLMTGCDSDSEAIQIYEEMNKLMKSGGFELQKWSSNNHKLLEYIGTDKHLPSNSVAIQQDKKEKVLGLCWNKETDNFEYSINLPEIKGKFTKRQVLSDIARLYDPMGWIAPVVIVAKLFTQKLWKSGLDWDDDLDEDLSTEWIKYRKELEHIKNICIPRWLNFSPGYRMELHAFADASMSAYAGCVYLRVIDKNSVVFVNLLTAKTKVAPIEKEMSVPRLELSGAVIATKLLSEVAEVMNIPKDNQYAWTDSTVVLAWLKGPACKWTTFVSNRVSVILTMTDYEQWGHVATHMNPSDCASRGLKPSDLAEHSLWWHGPIWLNEIRVQKEKFAVIDTHEEEKIKTLFTLQQPDKLDKPWERFSSFTRMLKVLSYYIRHLKTRGSVPKKSVLHPLCPIFDKDGILRVGGRIDLSGANYDTRHPIIMPGKHHFTKLIIADAHSKTMHGGPQLMLNHLRCNYWIIRARELVKKHYRECVTCIKMLRANKTPFMGQIPAARLKPSKPFKSCGVDFAGPINFHFKNIYIHSSL</sequence>
<reference evidence="1 2" key="1">
    <citation type="journal article" date="2021" name="Front. Genet.">
        <title>Chromosome-Level Genome Assembly Reveals Significant Gene Expansion in the Toll and IMD Signaling Pathways of Dendrolimus kikuchii.</title>
        <authorList>
            <person name="Zhou J."/>
            <person name="Wu P."/>
            <person name="Xiong Z."/>
            <person name="Liu N."/>
            <person name="Zhao N."/>
            <person name="Ji M."/>
            <person name="Qiu Y."/>
            <person name="Yang B."/>
        </authorList>
    </citation>
    <scope>NUCLEOTIDE SEQUENCE [LARGE SCALE GENOMIC DNA]</scope>
    <source>
        <strain evidence="1">Ann1</strain>
    </source>
</reference>
<protein>
    <submittedName>
        <fullName evidence="1">Uncharacterized protein</fullName>
    </submittedName>
</protein>
<gene>
    <name evidence="1" type="ORF">K1T71_005276</name>
</gene>
<comment type="caution">
    <text evidence="1">The sequence shown here is derived from an EMBL/GenBank/DDBJ whole genome shotgun (WGS) entry which is preliminary data.</text>
</comment>